<keyword evidence="2" id="KW-0732">Signal</keyword>
<dbReference type="SUPFAM" id="SSF52096">
    <property type="entry name" value="ClpP/crotonase"/>
    <property type="match status" value="1"/>
</dbReference>
<dbReference type="Gene3D" id="3.90.226.10">
    <property type="entry name" value="2-enoyl-CoA Hydratase, Chain A, domain 1"/>
    <property type="match status" value="2"/>
</dbReference>
<dbReference type="Proteomes" id="UP000223913">
    <property type="component" value="Unassembled WGS sequence"/>
</dbReference>
<evidence type="ECO:0000256" key="1">
    <source>
        <dbReference type="PROSITE-ProRule" id="PRU00339"/>
    </source>
</evidence>
<keyword evidence="4" id="KW-1185">Reference proteome</keyword>
<dbReference type="InterPro" id="IPR019734">
    <property type="entry name" value="TPR_rpt"/>
</dbReference>
<dbReference type="InterPro" id="IPR011990">
    <property type="entry name" value="TPR-like_helical_dom_sf"/>
</dbReference>
<evidence type="ECO:0000313" key="3">
    <source>
        <dbReference type="EMBL" id="PHN08280.1"/>
    </source>
</evidence>
<dbReference type="PROSITE" id="PS50005">
    <property type="entry name" value="TPR"/>
    <property type="match status" value="1"/>
</dbReference>
<evidence type="ECO:0000313" key="4">
    <source>
        <dbReference type="Proteomes" id="UP000223913"/>
    </source>
</evidence>
<dbReference type="Gene3D" id="1.25.40.10">
    <property type="entry name" value="Tetratricopeptide repeat domain"/>
    <property type="match status" value="1"/>
</dbReference>
<sequence length="552" mass="63066">MRTLCTLLLCSLSLFTCAQPDLDAQAWQEDLRFLQHTVHQDYPFLFKKVTAEVFDAEVEKFHAAIPGLETHEVIVGFSRILSLFEYGHTGLRLNAWYKHNPLNGVQLPFNAVAFKDGIFIQGTHQDYARALGAKILEVAGTPIETALEAVKKAFPAENDFYFRAYGLHLLGNPAVLHAQGITDELRSEITLKLEKDGKTFDLSFRGMETDHFPGRYGFIQQQGEWLDAREQSETPLWLDQLEKIYYFKYLPEQKTVYVRQSQIQDDPSENIPAFYERVFNFIEENDVEKLVLDVRLNGGGNNYKNKPVVTGIIRSEKINQLGKFFVITSGRTFSACQNLVNELHNYTNAIFIGEPTGENINFYGDNRLIELPNSKLSPRLSFAWWQDKPQWEDGPYLPPQIAISQTFAEYQSNEDPVLEAIWSFEGDEGIIISPMTYLEGLFVAGDMEKVSSEAKRLAKDPRYSYYDFESQFNRAGYNLMGEKQFDAALFVFQLNASIYPDSPNVWDSLAEGHWKAGKREKAVELYNKVIAMDPKGPAGTNARRMLKVMEDH</sequence>
<reference evidence="3 4" key="1">
    <citation type="submission" date="2017-10" db="EMBL/GenBank/DDBJ databases">
        <title>The draft genome sequence of Lewinella nigricans NBRC 102662.</title>
        <authorList>
            <person name="Wang K."/>
        </authorList>
    </citation>
    <scope>NUCLEOTIDE SEQUENCE [LARGE SCALE GENOMIC DNA]</scope>
    <source>
        <strain evidence="3 4">NBRC 102662</strain>
    </source>
</reference>
<protein>
    <submittedName>
        <fullName evidence="3">Uncharacterized protein</fullName>
    </submittedName>
</protein>
<name>A0A2D0NIR3_FLAN2</name>
<dbReference type="OrthoDB" id="5480566at2"/>
<feature type="repeat" description="TPR" evidence="1">
    <location>
        <begin position="503"/>
        <end position="536"/>
    </location>
</feature>
<accession>A0A2D0NIR3</accession>
<feature type="signal peptide" evidence="2">
    <location>
        <begin position="1"/>
        <end position="18"/>
    </location>
</feature>
<dbReference type="InterPro" id="IPR029045">
    <property type="entry name" value="ClpP/crotonase-like_dom_sf"/>
</dbReference>
<dbReference type="RefSeq" id="WP_099148482.1">
    <property type="nucleotide sequence ID" value="NZ_PDUD01000002.1"/>
</dbReference>
<dbReference type="SUPFAM" id="SSF48452">
    <property type="entry name" value="TPR-like"/>
    <property type="match status" value="1"/>
</dbReference>
<feature type="chain" id="PRO_5012406694" evidence="2">
    <location>
        <begin position="19"/>
        <end position="552"/>
    </location>
</feature>
<comment type="caution">
    <text evidence="3">The sequence shown here is derived from an EMBL/GenBank/DDBJ whole genome shotgun (WGS) entry which is preliminary data.</text>
</comment>
<keyword evidence="1" id="KW-0802">TPR repeat</keyword>
<organism evidence="3 4">
    <name type="scientific">Flavilitoribacter nigricans (strain ATCC 23147 / DSM 23189 / NBRC 102662 / NCIMB 1420 / SS-2)</name>
    <name type="common">Lewinella nigricans</name>
    <dbReference type="NCBI Taxonomy" id="1122177"/>
    <lineage>
        <taxon>Bacteria</taxon>
        <taxon>Pseudomonadati</taxon>
        <taxon>Bacteroidota</taxon>
        <taxon>Saprospiria</taxon>
        <taxon>Saprospirales</taxon>
        <taxon>Lewinellaceae</taxon>
        <taxon>Flavilitoribacter</taxon>
    </lineage>
</organism>
<evidence type="ECO:0000256" key="2">
    <source>
        <dbReference type="SAM" id="SignalP"/>
    </source>
</evidence>
<dbReference type="AlphaFoldDB" id="A0A2D0NIR3"/>
<dbReference type="EMBL" id="PDUD01000002">
    <property type="protein sequence ID" value="PHN08280.1"/>
    <property type="molecule type" value="Genomic_DNA"/>
</dbReference>
<proteinExistence type="predicted"/>
<gene>
    <name evidence="3" type="ORF">CRP01_02865</name>
</gene>